<evidence type="ECO:0000313" key="3">
    <source>
        <dbReference type="EMBL" id="NYZ68186.1"/>
    </source>
</evidence>
<keyword evidence="4" id="KW-1185">Reference proteome</keyword>
<proteinExistence type="predicted"/>
<gene>
    <name evidence="3" type="ORF">H0A36_19390</name>
</gene>
<dbReference type="PANTHER" id="PTHR35848:SF9">
    <property type="entry name" value="SLL1358 PROTEIN"/>
    <property type="match status" value="1"/>
</dbReference>
<dbReference type="AlphaFoldDB" id="A0A853IKI4"/>
<protein>
    <submittedName>
        <fullName evidence="3">Cupin domain-containing protein</fullName>
    </submittedName>
</protein>
<accession>A0A853IKI4</accession>
<dbReference type="InterPro" id="IPR011051">
    <property type="entry name" value="RmlC_Cupin_sf"/>
</dbReference>
<evidence type="ECO:0000313" key="4">
    <source>
        <dbReference type="Proteomes" id="UP000569732"/>
    </source>
</evidence>
<evidence type="ECO:0000256" key="1">
    <source>
        <dbReference type="ARBA" id="ARBA00022723"/>
    </source>
</evidence>
<dbReference type="CDD" id="cd02224">
    <property type="entry name" value="cupin_SPO2919-like"/>
    <property type="match status" value="1"/>
</dbReference>
<comment type="caution">
    <text evidence="3">The sequence shown here is derived from an EMBL/GenBank/DDBJ whole genome shotgun (WGS) entry which is preliminary data.</text>
</comment>
<dbReference type="EMBL" id="JACCKB010000037">
    <property type="protein sequence ID" value="NYZ68186.1"/>
    <property type="molecule type" value="Genomic_DNA"/>
</dbReference>
<dbReference type="InterPro" id="IPR051610">
    <property type="entry name" value="GPI/OXD"/>
</dbReference>
<reference evidence="3 4" key="1">
    <citation type="submission" date="2020-07" db="EMBL/GenBank/DDBJ databases">
        <title>Endozoicomonas sp. nov., isolated from sediment.</title>
        <authorList>
            <person name="Gu T."/>
        </authorList>
    </citation>
    <scope>NUCLEOTIDE SEQUENCE [LARGE SCALE GENOMIC DNA]</scope>
    <source>
        <strain evidence="3 4">SM1973</strain>
    </source>
</reference>
<dbReference type="Proteomes" id="UP000569732">
    <property type="component" value="Unassembled WGS sequence"/>
</dbReference>
<dbReference type="RefSeq" id="WP_180570205.1">
    <property type="nucleotide sequence ID" value="NZ_JACCKB010000037.1"/>
</dbReference>
<dbReference type="InterPro" id="IPR013096">
    <property type="entry name" value="Cupin_2"/>
</dbReference>
<feature type="domain" description="Cupin type-2" evidence="2">
    <location>
        <begin position="47"/>
        <end position="117"/>
    </location>
</feature>
<dbReference type="SUPFAM" id="SSF51182">
    <property type="entry name" value="RmlC-like cupins"/>
    <property type="match status" value="1"/>
</dbReference>
<dbReference type="GO" id="GO:0046872">
    <property type="term" value="F:metal ion binding"/>
    <property type="evidence" value="ECO:0007669"/>
    <property type="project" value="UniProtKB-KW"/>
</dbReference>
<evidence type="ECO:0000259" key="2">
    <source>
        <dbReference type="Pfam" id="PF07883"/>
    </source>
</evidence>
<dbReference type="InterPro" id="IPR014710">
    <property type="entry name" value="RmlC-like_jellyroll"/>
</dbReference>
<keyword evidence="1" id="KW-0479">Metal-binding</keyword>
<dbReference type="Pfam" id="PF07883">
    <property type="entry name" value="Cupin_2"/>
    <property type="match status" value="1"/>
</dbReference>
<organism evidence="3 4">
    <name type="scientific">Spartinivicinus marinus</name>
    <dbReference type="NCBI Taxonomy" id="2994442"/>
    <lineage>
        <taxon>Bacteria</taxon>
        <taxon>Pseudomonadati</taxon>
        <taxon>Pseudomonadota</taxon>
        <taxon>Gammaproteobacteria</taxon>
        <taxon>Oceanospirillales</taxon>
        <taxon>Zooshikellaceae</taxon>
        <taxon>Spartinivicinus</taxon>
    </lineage>
</organism>
<name>A0A853IKI4_9GAMM</name>
<dbReference type="Gene3D" id="2.60.120.10">
    <property type="entry name" value="Jelly Rolls"/>
    <property type="match status" value="1"/>
</dbReference>
<dbReference type="PANTHER" id="PTHR35848">
    <property type="entry name" value="OXALATE-BINDING PROTEIN"/>
    <property type="match status" value="1"/>
</dbReference>
<sequence>MDKYIIKKTEIDNMEGLNKTHFLNANAKRINKSLGDLTGLTGLGFHIIEVPPGAESTEFHAHQFEEECVYILEGEALAVIGDDSAKVSAGDFIGYRAGGLAHTLKNTGSIPLKCIVVGQRLNHDVADYPNQHKRIYRNIGQPWELVDFDNIQHPTAGKKY</sequence>